<comment type="catalytic activity">
    <reaction evidence="7">
        <text>[glutamine synthetase]-O(4)-(5'-adenylyl)-L-tyrosine + phosphate = [glutamine synthetase]-L-tyrosine + ADP</text>
        <dbReference type="Rhea" id="RHEA:43716"/>
        <dbReference type="Rhea" id="RHEA-COMP:10660"/>
        <dbReference type="Rhea" id="RHEA-COMP:10661"/>
        <dbReference type="ChEBI" id="CHEBI:43474"/>
        <dbReference type="ChEBI" id="CHEBI:46858"/>
        <dbReference type="ChEBI" id="CHEBI:83624"/>
        <dbReference type="ChEBI" id="CHEBI:456216"/>
        <dbReference type="EC" id="2.7.7.89"/>
    </reaction>
</comment>
<protein>
    <recommendedName>
        <fullName evidence="7">Bifunctional glutamine synthetase adenylyltransferase/adenylyl-removing enzyme</fullName>
    </recommendedName>
    <alternativeName>
        <fullName evidence="7">ATP:glutamine synthetase adenylyltransferase</fullName>
    </alternativeName>
    <alternativeName>
        <fullName evidence="7">ATase</fullName>
    </alternativeName>
    <domain>
        <recommendedName>
            <fullName evidence="7">Glutamine synthetase adenylyl-L-tyrosine phosphorylase</fullName>
            <ecNumber evidence="7">2.7.7.89</ecNumber>
        </recommendedName>
        <alternativeName>
            <fullName evidence="7">Adenylyl removase</fullName>
            <shortName evidence="7">AR</shortName>
            <shortName evidence="7">AT-N</shortName>
        </alternativeName>
    </domain>
    <domain>
        <recommendedName>
            <fullName evidence="7">Glutamine synthetase adenylyl transferase</fullName>
            <ecNumber evidence="7">2.7.7.42</ecNumber>
        </recommendedName>
        <alternativeName>
            <fullName evidence="7">Adenylyl transferase</fullName>
            <shortName evidence="7">AT</shortName>
            <shortName evidence="7">AT-C</shortName>
        </alternativeName>
    </domain>
</protein>
<dbReference type="AlphaFoldDB" id="A0A839U235"/>
<feature type="region of interest" description="Adenylyl transferase" evidence="7">
    <location>
        <begin position="474"/>
        <end position="991"/>
    </location>
</feature>
<dbReference type="NCBIfam" id="NF008292">
    <property type="entry name" value="PRK11072.1"/>
    <property type="match status" value="1"/>
</dbReference>
<dbReference type="InterPro" id="IPR023057">
    <property type="entry name" value="GlnE"/>
</dbReference>
<keyword evidence="1 7" id="KW-0808">Transferase</keyword>
<dbReference type="PANTHER" id="PTHR30621">
    <property type="entry name" value="GLUTAMINE SYNTHETASE ADENYLYLTRANSFERASE"/>
    <property type="match status" value="1"/>
</dbReference>
<dbReference type="GO" id="GO:0047388">
    <property type="term" value="F:[glutamine synthetase]-adenylyl-L-tyrosine phosphorylase activity"/>
    <property type="evidence" value="ECO:0007669"/>
    <property type="project" value="UniProtKB-EC"/>
</dbReference>
<gene>
    <name evidence="7" type="primary">glnE</name>
    <name evidence="10" type="ORF">FHS21_001447</name>
</gene>
<feature type="domain" description="PII-uridylyltransferase/Glutamine-synthetase adenylyltransferase" evidence="9">
    <location>
        <begin position="327"/>
        <end position="467"/>
    </location>
</feature>
<comment type="caution">
    <text evidence="10">The sequence shown here is derived from an EMBL/GenBank/DDBJ whole genome shotgun (WGS) entry which is preliminary data.</text>
</comment>
<dbReference type="GO" id="GO:0005829">
    <property type="term" value="C:cytosol"/>
    <property type="evidence" value="ECO:0007669"/>
    <property type="project" value="TreeGrafter"/>
</dbReference>
<dbReference type="GO" id="GO:0008882">
    <property type="term" value="F:[glutamate-ammonia-ligase] adenylyltransferase activity"/>
    <property type="evidence" value="ECO:0007669"/>
    <property type="project" value="UniProtKB-UniRule"/>
</dbReference>
<sequence length="991" mass="109136">MSSGAAGADAPFFAQTLRDLEPLDTQNAKALLRDLLARASEKECAGVGTLTASKPAAAFVAAVLDLSPYLRAILLRRPQIIEPLFEMPLSKRLEALMLEIAATSEGDDVTEAGLMTALRQAKLKGHVLIALGDLSGQFTTSETTLWLSRLAEECLGAAVRLLLRDAHEAGKLSLLDPTHPANGSGWIILAMGKFGAFELNYSSDIDLIVFIDEQSPAITDPYECVETFSRLTRRLVRIMQDRTADGYVFRTDLRLRPDPGSTPLAIPVVAALNYYEGRGQNWERAAMIKARPVAGDIDAGKRFVAELAPYVWRKYLDYAAIADVHSIKRQIHAHKGHGEIAVRGHNVKLGRGGIREIEFFVQTQQLIAGGRFPQLRGSSTVDMLGALHGLGWISEEARDTLAEKYGFLRDVEHRIQMIADEQTHMLPDDDENFLRVAHMMGYKDGETFAEDFRAALKTVETHYAALFEQAQDLTAEAGNLVFTGDVDDPDTLKTLEKFGFERPSDICRVIRTWHFGRYRATQSAEARERLTELTPVLLKAFGATSRADEALMRFDGMIKGLPAGIQLFSLLQSNPRLLDLLVLIMGAAPRLADIITRKPHIFDGMLDPAIFADVPTRAYLAERLESFLGPCKVYEDILDRLRIFAAEHRFLIGIRLLTGAISGGRAGKAFSHLADLVIDRALKAVMDEFASKHGTISGGRIAILGMGKLGSRELTAGSDVDLILLYDHDEHAEESDGEKGLAPSQYYMRLTQRLIAALSAPTSEGVLYEVDFRLRPSGNKGPVATHIDAFRKYQLNDAWTWEHMALTRARPVAGDETLFAEIEEDVSDILAMSRDPAKIAKDVVDMRAMIEAEKPPSDAWDLKLVAGGIIDIEFIAQFAVLTGNVDGPANAQPTAEVLEKLKPDFADPAVTDNLVEAAHLYTGITQIIRLCLNGDVKREDFPPGLSELLCRACDLPDMERVESQLAETAQSVRKTFDALLAANRIQRARST</sequence>
<evidence type="ECO:0000256" key="4">
    <source>
        <dbReference type="ARBA" id="ARBA00022840"/>
    </source>
</evidence>
<evidence type="ECO:0000259" key="9">
    <source>
        <dbReference type="Pfam" id="PF08335"/>
    </source>
</evidence>
<keyword evidence="10" id="KW-0436">Ligase</keyword>
<keyword evidence="11" id="KW-1185">Reference proteome</keyword>
<evidence type="ECO:0000256" key="7">
    <source>
        <dbReference type="HAMAP-Rule" id="MF_00802"/>
    </source>
</evidence>
<evidence type="ECO:0000313" key="11">
    <source>
        <dbReference type="Proteomes" id="UP000554520"/>
    </source>
</evidence>
<keyword evidence="3 7" id="KW-0547">Nucleotide-binding</keyword>
<proteinExistence type="inferred from homology"/>
<dbReference type="EC" id="2.7.7.89" evidence="7"/>
<dbReference type="GO" id="GO:0000820">
    <property type="term" value="P:regulation of glutamine family amino acid metabolic process"/>
    <property type="evidence" value="ECO:0007669"/>
    <property type="project" value="UniProtKB-UniRule"/>
</dbReference>
<evidence type="ECO:0000256" key="5">
    <source>
        <dbReference type="ARBA" id="ARBA00022842"/>
    </source>
</evidence>
<dbReference type="PANTHER" id="PTHR30621:SF0">
    <property type="entry name" value="BIFUNCTIONAL GLUTAMINE SYNTHETASE ADENYLYLTRANSFERASE_ADENYLYL-REMOVING ENZYME"/>
    <property type="match status" value="1"/>
</dbReference>
<evidence type="ECO:0000256" key="2">
    <source>
        <dbReference type="ARBA" id="ARBA00022695"/>
    </source>
</evidence>
<dbReference type="EC" id="2.7.7.42" evidence="7"/>
<feature type="region of interest" description="Adenylyl removase" evidence="7">
    <location>
        <begin position="1"/>
        <end position="470"/>
    </location>
</feature>
<dbReference type="Proteomes" id="UP000554520">
    <property type="component" value="Unassembled WGS sequence"/>
</dbReference>
<dbReference type="HAMAP" id="MF_00802">
    <property type="entry name" value="GlnE"/>
    <property type="match status" value="1"/>
</dbReference>
<evidence type="ECO:0000256" key="1">
    <source>
        <dbReference type="ARBA" id="ARBA00022679"/>
    </source>
</evidence>
<dbReference type="Gene3D" id="1.20.120.1510">
    <property type="match status" value="1"/>
</dbReference>
<comment type="cofactor">
    <cofactor evidence="7">
        <name>Mg(2+)</name>
        <dbReference type="ChEBI" id="CHEBI:18420"/>
    </cofactor>
</comment>
<comment type="similarity">
    <text evidence="7">Belongs to the GlnE family.</text>
</comment>
<comment type="function">
    <text evidence="7">Involved in the regulation of glutamine synthetase GlnA, a key enzyme in the process to assimilate ammonia. When cellular nitrogen levels are high, the C-terminal adenylyl transferase (AT) inactivates GlnA by covalent transfer of an adenylyl group from ATP to specific tyrosine residue of GlnA, thus reducing its activity. Conversely, when nitrogen levels are low, the N-terminal adenylyl removase (AR) activates GlnA by removing the adenylyl group by phosphorolysis, increasing its activity. The regulatory region of GlnE binds the signal transduction protein PII (GlnB) which indicates the nitrogen status of the cell.</text>
</comment>
<feature type="domain" description="Glutamate-ammonia ligase adenylyltransferase repeated" evidence="8">
    <location>
        <begin position="61"/>
        <end position="303"/>
    </location>
</feature>
<dbReference type="Gene3D" id="1.20.120.330">
    <property type="entry name" value="Nucleotidyltransferases domain 2"/>
    <property type="match status" value="2"/>
</dbReference>
<dbReference type="NCBIfam" id="NF010706">
    <property type="entry name" value="PRK14108.1"/>
    <property type="match status" value="1"/>
</dbReference>
<name>A0A839U235_9HYPH</name>
<dbReference type="SUPFAM" id="SSF81301">
    <property type="entry name" value="Nucleotidyltransferase"/>
    <property type="match status" value="2"/>
</dbReference>
<dbReference type="Pfam" id="PF08335">
    <property type="entry name" value="GlnD_UR_UTase"/>
    <property type="match status" value="1"/>
</dbReference>
<keyword evidence="2 7" id="KW-0548">Nucleotidyltransferase</keyword>
<dbReference type="InterPro" id="IPR043519">
    <property type="entry name" value="NT_sf"/>
</dbReference>
<accession>A0A839U235</accession>
<keyword evidence="6 7" id="KW-0511">Multifunctional enzyme</keyword>
<dbReference type="GO" id="GO:0000287">
    <property type="term" value="F:magnesium ion binding"/>
    <property type="evidence" value="ECO:0007669"/>
    <property type="project" value="UniProtKB-UniRule"/>
</dbReference>
<evidence type="ECO:0000256" key="3">
    <source>
        <dbReference type="ARBA" id="ARBA00022741"/>
    </source>
</evidence>
<dbReference type="EMBL" id="JACHXN010000003">
    <property type="protein sequence ID" value="MBB3145046.1"/>
    <property type="molecule type" value="Genomic_DNA"/>
</dbReference>
<comment type="catalytic activity">
    <reaction evidence="7">
        <text>[glutamine synthetase]-L-tyrosine + ATP = [glutamine synthetase]-O(4)-(5'-adenylyl)-L-tyrosine + diphosphate</text>
        <dbReference type="Rhea" id="RHEA:18589"/>
        <dbReference type="Rhea" id="RHEA-COMP:10660"/>
        <dbReference type="Rhea" id="RHEA-COMP:10661"/>
        <dbReference type="ChEBI" id="CHEBI:30616"/>
        <dbReference type="ChEBI" id="CHEBI:33019"/>
        <dbReference type="ChEBI" id="CHEBI:46858"/>
        <dbReference type="ChEBI" id="CHEBI:83624"/>
        <dbReference type="EC" id="2.7.7.42"/>
    </reaction>
</comment>
<dbReference type="Gene3D" id="3.30.460.10">
    <property type="entry name" value="Beta Polymerase, domain 2"/>
    <property type="match status" value="2"/>
</dbReference>
<organism evidence="10 11">
    <name type="scientific">Phyllobacterium trifolii</name>
    <dbReference type="NCBI Taxonomy" id="300193"/>
    <lineage>
        <taxon>Bacteria</taxon>
        <taxon>Pseudomonadati</taxon>
        <taxon>Pseudomonadota</taxon>
        <taxon>Alphaproteobacteria</taxon>
        <taxon>Hyphomicrobiales</taxon>
        <taxon>Phyllobacteriaceae</taxon>
        <taxon>Phyllobacterium</taxon>
    </lineage>
</organism>
<dbReference type="CDD" id="cd05401">
    <property type="entry name" value="NT_GlnE_GlnD_like"/>
    <property type="match status" value="2"/>
</dbReference>
<feature type="domain" description="Glutamate-ammonia ligase adenylyltransferase repeated" evidence="8">
    <location>
        <begin position="581"/>
        <end position="823"/>
    </location>
</feature>
<dbReference type="GO" id="GO:0005524">
    <property type="term" value="F:ATP binding"/>
    <property type="evidence" value="ECO:0007669"/>
    <property type="project" value="UniProtKB-UniRule"/>
</dbReference>
<evidence type="ECO:0000259" key="8">
    <source>
        <dbReference type="Pfam" id="PF03710"/>
    </source>
</evidence>
<keyword evidence="5 7" id="KW-0460">Magnesium</keyword>
<keyword evidence="4 7" id="KW-0067">ATP-binding</keyword>
<evidence type="ECO:0000313" key="10">
    <source>
        <dbReference type="EMBL" id="MBB3145046.1"/>
    </source>
</evidence>
<dbReference type="RefSeq" id="WP_183661463.1">
    <property type="nucleotide sequence ID" value="NZ_JACHXN010000003.1"/>
</dbReference>
<dbReference type="GO" id="GO:0016874">
    <property type="term" value="F:ligase activity"/>
    <property type="evidence" value="ECO:0007669"/>
    <property type="project" value="UniProtKB-KW"/>
</dbReference>
<dbReference type="InterPro" id="IPR013546">
    <property type="entry name" value="PII_UdlTrfase/GS_AdlTrfase"/>
</dbReference>
<evidence type="ECO:0000256" key="6">
    <source>
        <dbReference type="ARBA" id="ARBA00023268"/>
    </source>
</evidence>
<dbReference type="SUPFAM" id="SSF81593">
    <property type="entry name" value="Nucleotidyltransferase substrate binding subunit/domain"/>
    <property type="match status" value="2"/>
</dbReference>
<reference evidence="10 11" key="1">
    <citation type="submission" date="2020-08" db="EMBL/GenBank/DDBJ databases">
        <title>Genomic Encyclopedia of Type Strains, Phase III (KMG-III): the genomes of soil and plant-associated and newly described type strains.</title>
        <authorList>
            <person name="Whitman W."/>
        </authorList>
    </citation>
    <scope>NUCLEOTIDE SEQUENCE [LARGE SCALE GENOMIC DNA]</scope>
    <source>
        <strain evidence="10 11">CECT 7015</strain>
    </source>
</reference>
<dbReference type="InterPro" id="IPR005190">
    <property type="entry name" value="GlnE_rpt_dom"/>
</dbReference>
<dbReference type="Pfam" id="PF03710">
    <property type="entry name" value="GlnE"/>
    <property type="match status" value="2"/>
</dbReference>